<name>F7XMB4_METZD</name>
<dbReference type="PROSITE" id="PS51684">
    <property type="entry name" value="SAM_MT_TRM5_TYW2"/>
    <property type="match status" value="1"/>
</dbReference>
<organism evidence="7 8">
    <name type="scientific">Methanosalsum zhilinae (strain DSM 4017 / NBRC 107636 / OCM 62 / WeN5)</name>
    <name type="common">Methanohalophilus zhilinae</name>
    <dbReference type="NCBI Taxonomy" id="679901"/>
    <lineage>
        <taxon>Archaea</taxon>
        <taxon>Methanobacteriati</taxon>
        <taxon>Methanobacteriota</taxon>
        <taxon>Stenosarchaea group</taxon>
        <taxon>Methanomicrobia</taxon>
        <taxon>Methanosarcinales</taxon>
        <taxon>Methanosarcinaceae</taxon>
        <taxon>Methanosalsum</taxon>
    </lineage>
</organism>
<dbReference type="AlphaFoldDB" id="F7XMB4"/>
<reference evidence="7 8" key="1">
    <citation type="submission" date="2010-07" db="EMBL/GenBank/DDBJ databases">
        <title>The complete genome of Methanosalsum zhilinae DSM 4017.</title>
        <authorList>
            <consortium name="US DOE Joint Genome Institute (JGI-PGF)"/>
            <person name="Lucas S."/>
            <person name="Copeland A."/>
            <person name="Lapidus A."/>
            <person name="Glavina del Rio T."/>
            <person name="Dalin E."/>
            <person name="Tice H."/>
            <person name="Bruce D."/>
            <person name="Goodwin L."/>
            <person name="Pitluck S."/>
            <person name="Kyrpides N."/>
            <person name="Mavromatis K."/>
            <person name="Ovchinnikova G."/>
            <person name="Daligault H."/>
            <person name="Detter J.C."/>
            <person name="Han C."/>
            <person name="Tapia R."/>
            <person name="Larimer F."/>
            <person name="Land M."/>
            <person name="Hauser L."/>
            <person name="Markowitz V."/>
            <person name="Cheng J.-F."/>
            <person name="Hugenholtz P."/>
            <person name="Woyke T."/>
            <person name="Wu D."/>
            <person name="Spring S."/>
            <person name="Schueler E."/>
            <person name="Brambilla E."/>
            <person name="Klenk H.-P."/>
            <person name="Eisen J.A."/>
        </authorList>
    </citation>
    <scope>NUCLEOTIDE SEQUENCE [LARGE SCALE GENOMIC DNA]</scope>
    <source>
        <strain evidence="8">DSM 4017 / NBRC 107636 / OCM 62 / WeN5</strain>
    </source>
</reference>
<dbReference type="Gene3D" id="3.30.300.110">
    <property type="entry name" value="Met-10+ protein-like domains"/>
    <property type="match status" value="1"/>
</dbReference>
<dbReference type="Gene3D" id="3.30.70.2580">
    <property type="match status" value="1"/>
</dbReference>
<evidence type="ECO:0000256" key="4">
    <source>
        <dbReference type="ARBA" id="ARBA00022691"/>
    </source>
</evidence>
<proteinExistence type="predicted"/>
<dbReference type="InterPro" id="IPR029063">
    <property type="entry name" value="SAM-dependent_MTases_sf"/>
</dbReference>
<dbReference type="EMBL" id="CP002101">
    <property type="protein sequence ID" value="AEH61011.1"/>
    <property type="molecule type" value="Genomic_DNA"/>
</dbReference>
<dbReference type="FunFam" id="3.40.50.150:FF:000131">
    <property type="entry name" value="tRNA wybutosine-synthesizing protein 2/3/4"/>
    <property type="match status" value="1"/>
</dbReference>
<dbReference type="OrthoDB" id="8079at2157"/>
<dbReference type="GO" id="GO:0008175">
    <property type="term" value="F:tRNA methyltransferase activity"/>
    <property type="evidence" value="ECO:0007669"/>
    <property type="project" value="TreeGrafter"/>
</dbReference>
<dbReference type="PANTHER" id="PTHR23245:SF36">
    <property type="entry name" value="TRNA (GUANINE(37)-N1)-METHYLTRANSFERASE"/>
    <property type="match status" value="1"/>
</dbReference>
<dbReference type="GeneID" id="10822788"/>
<keyword evidence="8" id="KW-1185">Reference proteome</keyword>
<dbReference type="InterPro" id="IPR056743">
    <property type="entry name" value="TRM5-TYW2-like_MTfase"/>
</dbReference>
<evidence type="ECO:0000313" key="8">
    <source>
        <dbReference type="Proteomes" id="UP000006622"/>
    </source>
</evidence>
<dbReference type="Pfam" id="PF25133">
    <property type="entry name" value="TYW2_N_2"/>
    <property type="match status" value="1"/>
</dbReference>
<dbReference type="CDD" id="cd02440">
    <property type="entry name" value="AdoMet_MTases"/>
    <property type="match status" value="1"/>
</dbReference>
<dbReference type="RefSeq" id="WP_013898448.1">
    <property type="nucleotide sequence ID" value="NC_015676.1"/>
</dbReference>
<dbReference type="KEGG" id="mzh:Mzhil_1155"/>
<keyword evidence="1" id="KW-0963">Cytoplasm</keyword>
<dbReference type="HOGENOM" id="CLU_022610_0_1_2"/>
<evidence type="ECO:0000256" key="5">
    <source>
        <dbReference type="ARBA" id="ARBA00022694"/>
    </source>
</evidence>
<evidence type="ECO:0000256" key="3">
    <source>
        <dbReference type="ARBA" id="ARBA00022679"/>
    </source>
</evidence>
<keyword evidence="2" id="KW-0489">Methyltransferase</keyword>
<accession>F7XMB4</accession>
<dbReference type="GO" id="GO:0002939">
    <property type="term" value="P:tRNA N1-guanine methylation"/>
    <property type="evidence" value="ECO:0007669"/>
    <property type="project" value="TreeGrafter"/>
</dbReference>
<dbReference type="Proteomes" id="UP000006622">
    <property type="component" value="Chromosome"/>
</dbReference>
<keyword evidence="5" id="KW-0819">tRNA processing</keyword>
<dbReference type="Pfam" id="PF18093">
    <property type="entry name" value="Trm5_N"/>
    <property type="match status" value="1"/>
</dbReference>
<dbReference type="GO" id="GO:0005737">
    <property type="term" value="C:cytoplasm"/>
    <property type="evidence" value="ECO:0007669"/>
    <property type="project" value="TreeGrafter"/>
</dbReference>
<dbReference type="STRING" id="679901.Mzhil_1155"/>
<protein>
    <recommendedName>
        <fullName evidence="6">SAM-dependent methyltransferase TRM5/TYW2-type domain-containing protein</fullName>
    </recommendedName>
</protein>
<sequence length="340" mass="38712">MRKICIRVPVKMGERSRCVLLDHEILDPGYRIFSSDGYLYIPLIKEPSSIILDQLPECAEVKEQEFEKLNKKPTLEDLLGFVPQYEIVGDIAITESDPENENTVAEALLDVHPSIKTVIASVSPVEGEYRIRKYRIIKGRPTTETIHKEHGCRYFLDITKAYFTPRLSTERDRILSQISPGDVVVDMFAGIGPYSILIAKKSGAKKVVAIDKNPDAVVYLQRNVDLNRLYNVEVVESDAYDAADQYKNSADHVIMNLPHSAHEFLEPALRISKEGGIVHFYDIIHEDEMFEGSLRKIETACKRSNKSIQIRDHRIVRSYAPHQYNICIEFQVHGTEKPSA</sequence>
<feature type="domain" description="SAM-dependent methyltransferase TRM5/TYW2-type" evidence="6">
    <location>
        <begin position="85"/>
        <end position="334"/>
    </location>
</feature>
<dbReference type="InterPro" id="IPR030382">
    <property type="entry name" value="MeTrfase_TRM5/TYW2"/>
</dbReference>
<evidence type="ECO:0000313" key="7">
    <source>
        <dbReference type="EMBL" id="AEH61011.1"/>
    </source>
</evidence>
<evidence type="ECO:0000256" key="2">
    <source>
        <dbReference type="ARBA" id="ARBA00022603"/>
    </source>
</evidence>
<keyword evidence="4" id="KW-0949">S-adenosyl-L-methionine</keyword>
<dbReference type="PANTHER" id="PTHR23245">
    <property type="entry name" value="TRNA METHYLTRANSFERASE"/>
    <property type="match status" value="1"/>
</dbReference>
<evidence type="ECO:0000256" key="1">
    <source>
        <dbReference type="ARBA" id="ARBA00022490"/>
    </source>
</evidence>
<dbReference type="SUPFAM" id="SSF53335">
    <property type="entry name" value="S-adenosyl-L-methionine-dependent methyltransferases"/>
    <property type="match status" value="1"/>
</dbReference>
<dbReference type="Pfam" id="PF02475">
    <property type="entry name" value="TRM5-TYW2_MTfase"/>
    <property type="match status" value="1"/>
</dbReference>
<dbReference type="InterPro" id="IPR040601">
    <property type="entry name" value="Trm5a/b_N"/>
</dbReference>
<dbReference type="InterPro" id="IPR056744">
    <property type="entry name" value="TRM5/TYW2-like_N"/>
</dbReference>
<evidence type="ECO:0000259" key="6">
    <source>
        <dbReference type="PROSITE" id="PS51684"/>
    </source>
</evidence>
<gene>
    <name evidence="7" type="ordered locus">Mzhil_1155</name>
</gene>
<dbReference type="Gene3D" id="3.40.50.150">
    <property type="entry name" value="Vaccinia Virus protein VP39"/>
    <property type="match status" value="1"/>
</dbReference>
<keyword evidence="3" id="KW-0808">Transferase</keyword>